<dbReference type="Proteomes" id="UP001205046">
    <property type="component" value="Unassembled WGS sequence"/>
</dbReference>
<dbReference type="RefSeq" id="WP_260073901.1">
    <property type="nucleotide sequence ID" value="NZ_JALXMO010000058.1"/>
</dbReference>
<evidence type="ECO:0000313" key="2">
    <source>
        <dbReference type="EMBL" id="MCT1608005.1"/>
    </source>
</evidence>
<reference evidence="2 3" key="1">
    <citation type="submission" date="2022-04" db="EMBL/GenBank/DDBJ databases">
        <title>Human microbiome associated bacterial genomes.</title>
        <authorList>
            <person name="Sandstrom S."/>
            <person name="Salamzade R."/>
            <person name="Kalan L.R."/>
        </authorList>
    </citation>
    <scope>NUCLEOTIDE SEQUENCE [LARGE SCALE GENOMIC DNA]</scope>
    <source>
        <strain evidence="3">p3-SID767</strain>
    </source>
</reference>
<organism evidence="2 3">
    <name type="scientific">Nesterenkonia massiliensis</name>
    <dbReference type="NCBI Taxonomy" id="1232429"/>
    <lineage>
        <taxon>Bacteria</taxon>
        <taxon>Bacillati</taxon>
        <taxon>Actinomycetota</taxon>
        <taxon>Actinomycetes</taxon>
        <taxon>Micrococcales</taxon>
        <taxon>Micrococcaceae</taxon>
        <taxon>Nesterenkonia</taxon>
    </lineage>
</organism>
<evidence type="ECO:0000313" key="3">
    <source>
        <dbReference type="Proteomes" id="UP001205046"/>
    </source>
</evidence>
<protein>
    <recommendedName>
        <fullName evidence="4">Terminase small subunit</fullName>
    </recommendedName>
</protein>
<evidence type="ECO:0000256" key="1">
    <source>
        <dbReference type="SAM" id="MobiDB-lite"/>
    </source>
</evidence>
<sequence>MPRELKPCGTRAAAQRHRRKGEEVCPDCKAAEREHRRKYARQDRAEKTIHVDFGGKDTTDPLTIAKENLAIVTATLRSNKCLPKDIVPLTKRREELAAQIQRLNQAEEEEKTEQDGAEVADDGAHEAAFQPTAV</sequence>
<comment type="caution">
    <text evidence="2">The sequence shown here is derived from an EMBL/GenBank/DDBJ whole genome shotgun (WGS) entry which is preliminary data.</text>
</comment>
<dbReference type="EMBL" id="JALXMO010000058">
    <property type="protein sequence ID" value="MCT1608005.1"/>
    <property type="molecule type" value="Genomic_DNA"/>
</dbReference>
<keyword evidence="3" id="KW-1185">Reference proteome</keyword>
<name>A0ABT2HTI3_9MICC</name>
<gene>
    <name evidence="2" type="ORF">M3B43_11905</name>
</gene>
<feature type="region of interest" description="Disordered" evidence="1">
    <location>
        <begin position="1"/>
        <end position="24"/>
    </location>
</feature>
<proteinExistence type="predicted"/>
<accession>A0ABT2HTI3</accession>
<feature type="region of interest" description="Disordered" evidence="1">
    <location>
        <begin position="102"/>
        <end position="134"/>
    </location>
</feature>
<evidence type="ECO:0008006" key="4">
    <source>
        <dbReference type="Google" id="ProtNLM"/>
    </source>
</evidence>
<feature type="compositionally biased region" description="Acidic residues" evidence="1">
    <location>
        <begin position="106"/>
        <end position="121"/>
    </location>
</feature>